<accession>A0A6L9ENN4</accession>
<reference evidence="1 2" key="1">
    <citation type="submission" date="2020-01" db="EMBL/GenBank/DDBJ databases">
        <title>Genome sequence of a 1,3-propanediol producer, Clostridium butyricum S3.</title>
        <authorList>
            <person name="Zhou J."/>
        </authorList>
    </citation>
    <scope>NUCLEOTIDE SEQUENCE [LARGE SCALE GENOMIC DNA]</scope>
    <source>
        <strain evidence="1 2">S3</strain>
    </source>
</reference>
<evidence type="ECO:0000313" key="2">
    <source>
        <dbReference type="Proteomes" id="UP000474042"/>
    </source>
</evidence>
<proteinExistence type="predicted"/>
<protein>
    <recommendedName>
        <fullName evidence="3">ImmA/IrrE family metallo-endopeptidase</fullName>
    </recommendedName>
</protein>
<name>A0A6L9ENN4_CLOBU</name>
<comment type="caution">
    <text evidence="1">The sequence shown here is derived from an EMBL/GenBank/DDBJ whole genome shotgun (WGS) entry which is preliminary data.</text>
</comment>
<dbReference type="RefSeq" id="WP_156212066.1">
    <property type="nucleotide sequence ID" value="NZ_JAUDBX010000002.1"/>
</dbReference>
<dbReference type="AlphaFoldDB" id="A0A6L9ENN4"/>
<organism evidence="1 2">
    <name type="scientific">Clostridium butyricum</name>
    <dbReference type="NCBI Taxonomy" id="1492"/>
    <lineage>
        <taxon>Bacteria</taxon>
        <taxon>Bacillati</taxon>
        <taxon>Bacillota</taxon>
        <taxon>Clostridia</taxon>
        <taxon>Eubacteriales</taxon>
        <taxon>Clostridiaceae</taxon>
        <taxon>Clostridium</taxon>
    </lineage>
</organism>
<evidence type="ECO:0000313" key="1">
    <source>
        <dbReference type="EMBL" id="NAS18088.1"/>
    </source>
</evidence>
<dbReference type="Proteomes" id="UP000474042">
    <property type="component" value="Unassembled WGS sequence"/>
</dbReference>
<evidence type="ECO:0008006" key="3">
    <source>
        <dbReference type="Google" id="ProtNLM"/>
    </source>
</evidence>
<sequence length="161" mass="18730">MGYEELLIECTNDGAMVKEKPLKANDGLCNGNRIAIKSSLTVKEKHCTLSEEYGHYKITYGNILDQKDIRNRKQEIRARRWGYNKICDLEHIADAIINGAKDRYEIADMLEITDEFFDKSIQYMRLKYGVQRICQGITFYFEPIFAIGKSFEAIDSHLFEK</sequence>
<dbReference type="EMBL" id="WOFV02000025">
    <property type="protein sequence ID" value="NAS18088.1"/>
    <property type="molecule type" value="Genomic_DNA"/>
</dbReference>
<gene>
    <name evidence="1" type="ORF">GND98_009435</name>
</gene>